<accession>A0AAQ3Q7E1</accession>
<dbReference type="InterPro" id="IPR001806">
    <property type="entry name" value="Small_GTPase"/>
</dbReference>
<organism evidence="3 4">
    <name type="scientific">Canna indica</name>
    <name type="common">Indian-shot</name>
    <dbReference type="NCBI Taxonomy" id="4628"/>
    <lineage>
        <taxon>Eukaryota</taxon>
        <taxon>Viridiplantae</taxon>
        <taxon>Streptophyta</taxon>
        <taxon>Embryophyta</taxon>
        <taxon>Tracheophyta</taxon>
        <taxon>Spermatophyta</taxon>
        <taxon>Magnoliopsida</taxon>
        <taxon>Liliopsida</taxon>
        <taxon>Zingiberales</taxon>
        <taxon>Cannaceae</taxon>
        <taxon>Canna</taxon>
    </lineage>
</organism>
<dbReference type="PROSITE" id="PS51419">
    <property type="entry name" value="RAB"/>
    <property type="match status" value="1"/>
</dbReference>
<dbReference type="Proteomes" id="UP001327560">
    <property type="component" value="Chromosome 2"/>
</dbReference>
<name>A0AAQ3Q7E1_9LILI</name>
<dbReference type="SMART" id="SM00176">
    <property type="entry name" value="RAN"/>
    <property type="match status" value="1"/>
</dbReference>
<dbReference type="GO" id="GO:0005525">
    <property type="term" value="F:GTP binding"/>
    <property type="evidence" value="ECO:0007669"/>
    <property type="project" value="InterPro"/>
</dbReference>
<dbReference type="CDD" id="cd01860">
    <property type="entry name" value="Rab5_related"/>
    <property type="match status" value="1"/>
</dbReference>
<dbReference type="GO" id="GO:0003924">
    <property type="term" value="F:GTPase activity"/>
    <property type="evidence" value="ECO:0007669"/>
    <property type="project" value="InterPro"/>
</dbReference>
<dbReference type="AlphaFoldDB" id="A0AAQ3Q7E1"/>
<reference evidence="3 4" key="1">
    <citation type="submission" date="2023-10" db="EMBL/GenBank/DDBJ databases">
        <title>Chromosome-scale genome assembly provides insights into flower coloration mechanisms of Canna indica.</title>
        <authorList>
            <person name="Li C."/>
        </authorList>
    </citation>
    <scope>NUCLEOTIDE SEQUENCE [LARGE SCALE GENOMIC DNA]</scope>
    <source>
        <tissue evidence="3">Flower</tissue>
    </source>
</reference>
<dbReference type="SMART" id="SM00174">
    <property type="entry name" value="RHO"/>
    <property type="match status" value="1"/>
</dbReference>
<dbReference type="EMBL" id="CP136891">
    <property type="protein sequence ID" value="WOK98767.1"/>
    <property type="molecule type" value="Genomic_DNA"/>
</dbReference>
<proteinExistence type="predicted"/>
<dbReference type="PROSITE" id="PS51421">
    <property type="entry name" value="RAS"/>
    <property type="match status" value="1"/>
</dbReference>
<evidence type="ECO:0000256" key="2">
    <source>
        <dbReference type="SAM" id="MobiDB-lite"/>
    </source>
</evidence>
<dbReference type="PROSITE" id="PS51420">
    <property type="entry name" value="RHO"/>
    <property type="match status" value="1"/>
</dbReference>
<feature type="region of interest" description="Disordered" evidence="2">
    <location>
        <begin position="298"/>
        <end position="353"/>
    </location>
</feature>
<dbReference type="InterPro" id="IPR027417">
    <property type="entry name" value="P-loop_NTPase"/>
</dbReference>
<dbReference type="PRINTS" id="PR00449">
    <property type="entry name" value="RASTRNSFRMNG"/>
</dbReference>
<dbReference type="Pfam" id="PF00071">
    <property type="entry name" value="Ras"/>
    <property type="match status" value="1"/>
</dbReference>
<dbReference type="SMART" id="SM00173">
    <property type="entry name" value="RAS"/>
    <property type="match status" value="1"/>
</dbReference>
<keyword evidence="4" id="KW-1185">Reference proteome</keyword>
<dbReference type="SMART" id="SM00175">
    <property type="entry name" value="RAB"/>
    <property type="match status" value="1"/>
</dbReference>
<evidence type="ECO:0000313" key="3">
    <source>
        <dbReference type="EMBL" id="WOK98767.1"/>
    </source>
</evidence>
<gene>
    <name evidence="3" type="ORF">Cni_G07479</name>
</gene>
<evidence type="ECO:0000313" key="4">
    <source>
        <dbReference type="Proteomes" id="UP001327560"/>
    </source>
</evidence>
<dbReference type="FunFam" id="3.40.50.300:FF:000851">
    <property type="entry name" value="Ras-related small GTP-binding family protein"/>
    <property type="match status" value="1"/>
</dbReference>
<dbReference type="Gene3D" id="3.40.50.300">
    <property type="entry name" value="P-loop containing nucleotide triphosphate hydrolases"/>
    <property type="match status" value="1"/>
</dbReference>
<sequence length="796" mass="89073">MASVSEKAKATLVDQVSVLFPRLKNSPDPTIREDQAEMGIVGETAMVDLEGSWKKDSGSELMRRSVASGGDRKEAISATWAGLFRRTRKKIARIQEGAKGSVYIGEEDLAMAKEDCKWIIYSKFFERTHALELVKSIMPKVWKLKCDCKIVDLYGGKPVKFDEYTKAGTRGKFARMCVLLDVKKKLEQGFWFVTSRGKFFQTVAYENLPIIYYSCGMIGHREEICNIKKLNSGNKDEAKSGNADDVKMDKANTNSLMGPWIQVQKRNKNGNKMAGGYGVTRSNAFKILNNHAYEEALAGNDRNSRSQGRGGGLNKNVKVGDYETSRWRVKQGGQQSGQKGKEEEVGGKGNNRLDELSGKLSSSFARILNNEFAKEDFLEEGTNPEATRSQIFKGQKIRMGSKGSSVLVNIPVGYRSVKIKKMRYFVESSAKGDDGDPGFQGNDKKVYKRGRNFVFEYFWLEYPEMNEIIADFWKGCDNENSIMYEKLNRLKVALTKYNKKEIGCLESRWRRKLNAGVHDHKAPSFSIAVDAESLRILKRARSKNSVLFSLYLKPSSDFSSRLRTNATSHDPLSQLSSRLLWDFAPFELGRPPLRLPQMGCSSSLPDRNAGRLGSLNSEDSMAADSKNLRVKLVLLGDSGVGKSCIVLRFVRGQFDPTSKVTVGASFLSQTLALQDSTTVKFEIWDTAGQERYASLAPLYYRGAAVAVVVYDITSLETFRKAQYWVKELQKHASPGIIMALVGNKADLQANRAVSSQDALEYAEKNGMFYMETSAKTADNINQLFEEIAKRLPRPSS</sequence>
<dbReference type="SUPFAM" id="SSF52540">
    <property type="entry name" value="P-loop containing nucleoside triphosphate hydrolases"/>
    <property type="match status" value="1"/>
</dbReference>
<protein>
    <submittedName>
        <fullName evidence="3">Ras-related protein RABF1-like isoform X1</fullName>
    </submittedName>
</protein>
<evidence type="ECO:0000256" key="1">
    <source>
        <dbReference type="ARBA" id="ARBA00022741"/>
    </source>
</evidence>
<dbReference type="InterPro" id="IPR005225">
    <property type="entry name" value="Small_GTP-bd"/>
</dbReference>
<keyword evidence="1" id="KW-0547">Nucleotide-binding</keyword>
<feature type="compositionally biased region" description="Basic and acidic residues" evidence="2">
    <location>
        <begin position="339"/>
        <end position="353"/>
    </location>
</feature>
<dbReference type="PANTHER" id="PTHR47978">
    <property type="match status" value="1"/>
</dbReference>
<dbReference type="NCBIfam" id="TIGR00231">
    <property type="entry name" value="small_GTP"/>
    <property type="match status" value="1"/>
</dbReference>